<dbReference type="InterPro" id="IPR020591">
    <property type="entry name" value="Chromosome_initiator_DnaA-like"/>
</dbReference>
<dbReference type="InterPro" id="IPR010921">
    <property type="entry name" value="Trp_repressor/repl_initiator"/>
</dbReference>
<proteinExistence type="predicted"/>
<dbReference type="PRINTS" id="PR00051">
    <property type="entry name" value="DNAA"/>
</dbReference>
<gene>
    <name evidence="8" type="ORF">MNBD_ACTINO01-1975</name>
</gene>
<dbReference type="SUPFAM" id="SSF52540">
    <property type="entry name" value="P-loop containing nucleoside triphosphate hydrolases"/>
    <property type="match status" value="1"/>
</dbReference>
<dbReference type="InterPro" id="IPR018312">
    <property type="entry name" value="Chromosome_initiator_DnaA_CS"/>
</dbReference>
<keyword evidence="1" id="KW-0963">Cytoplasm</keyword>
<evidence type="ECO:0000313" key="8">
    <source>
        <dbReference type="EMBL" id="VAW02803.1"/>
    </source>
</evidence>
<dbReference type="PANTHER" id="PTHR30050:SF2">
    <property type="entry name" value="CHROMOSOMAL REPLICATION INITIATOR PROTEIN DNAA"/>
    <property type="match status" value="1"/>
</dbReference>
<dbReference type="FunFam" id="1.10.8.60:FF:000003">
    <property type="entry name" value="Chromosomal replication initiator protein DnaA"/>
    <property type="match status" value="1"/>
</dbReference>
<dbReference type="InterPro" id="IPR013159">
    <property type="entry name" value="DnaA_C"/>
</dbReference>
<accession>A0A3B0SFD5</accession>
<dbReference type="AlphaFoldDB" id="A0A3B0SFD5"/>
<name>A0A3B0SFD5_9ZZZZ</name>
<dbReference type="GO" id="GO:0008289">
    <property type="term" value="F:lipid binding"/>
    <property type="evidence" value="ECO:0007669"/>
    <property type="project" value="UniProtKB-KW"/>
</dbReference>
<evidence type="ECO:0000256" key="3">
    <source>
        <dbReference type="ARBA" id="ARBA00022741"/>
    </source>
</evidence>
<dbReference type="Pfam" id="PF08299">
    <property type="entry name" value="Bac_DnaA_C"/>
    <property type="match status" value="1"/>
</dbReference>
<dbReference type="Gene3D" id="1.10.1750.10">
    <property type="match status" value="1"/>
</dbReference>
<keyword evidence="3" id="KW-0547">Nucleotide-binding</keyword>
<dbReference type="EMBL" id="UOEI01000342">
    <property type="protein sequence ID" value="VAW02803.1"/>
    <property type="molecule type" value="Genomic_DNA"/>
</dbReference>
<dbReference type="SMART" id="SM00760">
    <property type="entry name" value="Bac_DnaA_C"/>
    <property type="match status" value="1"/>
</dbReference>
<keyword evidence="4" id="KW-0067">ATP-binding</keyword>
<keyword evidence="6" id="KW-0238">DNA-binding</keyword>
<dbReference type="InterPro" id="IPR027417">
    <property type="entry name" value="P-loop_NTPase"/>
</dbReference>
<dbReference type="Gene3D" id="1.10.8.60">
    <property type="match status" value="1"/>
</dbReference>
<keyword evidence="2" id="KW-0235">DNA replication</keyword>
<sequence length="221" mass="24999">EFFHTFNSLYEAGNQLVISSDRSPRDLRTLENRLRSRFEWGLTTDIQSPDIETRLAILRKNASETTTPVPDTVLEFIAQNVADNIRELEGALTRVTAFSTLTHERVTLELASSVLRDVVRLQSEEPLTADIIISSVGQYYEIPRSELTGSSRRQPLARQRQIAMYVCREHTGLSLPRIGQAFGGRDHTTVMHAVDKIKGLLQTDKDVYDQVTDITQQLGTR</sequence>
<evidence type="ECO:0000256" key="4">
    <source>
        <dbReference type="ARBA" id="ARBA00022840"/>
    </source>
</evidence>
<dbReference type="GO" id="GO:0003688">
    <property type="term" value="F:DNA replication origin binding"/>
    <property type="evidence" value="ECO:0007669"/>
    <property type="project" value="InterPro"/>
</dbReference>
<dbReference type="InterPro" id="IPR013317">
    <property type="entry name" value="DnaA_dom"/>
</dbReference>
<evidence type="ECO:0000259" key="7">
    <source>
        <dbReference type="SMART" id="SM00760"/>
    </source>
</evidence>
<dbReference type="Gene3D" id="3.40.50.300">
    <property type="entry name" value="P-loop containing nucleotide triphosphate hydrolases"/>
    <property type="match status" value="1"/>
</dbReference>
<evidence type="ECO:0000256" key="2">
    <source>
        <dbReference type="ARBA" id="ARBA00022705"/>
    </source>
</evidence>
<dbReference type="PROSITE" id="PS01008">
    <property type="entry name" value="DNAA"/>
    <property type="match status" value="1"/>
</dbReference>
<dbReference type="GO" id="GO:0006275">
    <property type="term" value="P:regulation of DNA replication"/>
    <property type="evidence" value="ECO:0007669"/>
    <property type="project" value="InterPro"/>
</dbReference>
<keyword evidence="5" id="KW-0446">Lipid-binding</keyword>
<protein>
    <submittedName>
        <fullName evidence="8">Chromosomal replication initiator protein DnaA</fullName>
    </submittedName>
</protein>
<dbReference type="SUPFAM" id="SSF48295">
    <property type="entry name" value="TrpR-like"/>
    <property type="match status" value="1"/>
</dbReference>
<evidence type="ECO:0000256" key="5">
    <source>
        <dbReference type="ARBA" id="ARBA00023121"/>
    </source>
</evidence>
<dbReference type="PANTHER" id="PTHR30050">
    <property type="entry name" value="CHROMOSOMAL REPLICATION INITIATOR PROTEIN DNAA"/>
    <property type="match status" value="1"/>
</dbReference>
<organism evidence="8">
    <name type="scientific">hydrothermal vent metagenome</name>
    <dbReference type="NCBI Taxonomy" id="652676"/>
    <lineage>
        <taxon>unclassified sequences</taxon>
        <taxon>metagenomes</taxon>
        <taxon>ecological metagenomes</taxon>
    </lineage>
</organism>
<feature type="domain" description="Chromosomal replication initiator DnaA C-terminal" evidence="7">
    <location>
        <begin position="128"/>
        <end position="197"/>
    </location>
</feature>
<dbReference type="CDD" id="cd06571">
    <property type="entry name" value="Bac_DnaA_C"/>
    <property type="match status" value="1"/>
</dbReference>
<dbReference type="GO" id="GO:0005886">
    <property type="term" value="C:plasma membrane"/>
    <property type="evidence" value="ECO:0007669"/>
    <property type="project" value="TreeGrafter"/>
</dbReference>
<dbReference type="Pfam" id="PF00308">
    <property type="entry name" value="Bac_DnaA"/>
    <property type="match status" value="1"/>
</dbReference>
<dbReference type="GO" id="GO:0006270">
    <property type="term" value="P:DNA replication initiation"/>
    <property type="evidence" value="ECO:0007669"/>
    <property type="project" value="InterPro"/>
</dbReference>
<dbReference type="GO" id="GO:0005524">
    <property type="term" value="F:ATP binding"/>
    <property type="evidence" value="ECO:0007669"/>
    <property type="project" value="UniProtKB-KW"/>
</dbReference>
<reference evidence="8" key="1">
    <citation type="submission" date="2018-06" db="EMBL/GenBank/DDBJ databases">
        <authorList>
            <person name="Zhirakovskaya E."/>
        </authorList>
    </citation>
    <scope>NUCLEOTIDE SEQUENCE</scope>
</reference>
<evidence type="ECO:0000256" key="6">
    <source>
        <dbReference type="ARBA" id="ARBA00023125"/>
    </source>
</evidence>
<feature type="non-terminal residue" evidence="8">
    <location>
        <position position="1"/>
    </location>
</feature>
<evidence type="ECO:0000256" key="1">
    <source>
        <dbReference type="ARBA" id="ARBA00022490"/>
    </source>
</evidence>